<dbReference type="PANTHER" id="PTHR33365:SF11">
    <property type="entry name" value="TAT PATHWAY SIGNAL SEQUENCE"/>
    <property type="match status" value="1"/>
</dbReference>
<reference evidence="4" key="1">
    <citation type="journal article" date="2020" name="Stud. Mycol.">
        <title>101 Dothideomycetes genomes: a test case for predicting lifestyles and emergence of pathogens.</title>
        <authorList>
            <person name="Haridas S."/>
            <person name="Albert R."/>
            <person name="Binder M."/>
            <person name="Bloem J."/>
            <person name="Labutti K."/>
            <person name="Salamov A."/>
            <person name="Andreopoulos B."/>
            <person name="Baker S."/>
            <person name="Barry K."/>
            <person name="Bills G."/>
            <person name="Bluhm B."/>
            <person name="Cannon C."/>
            <person name="Castanera R."/>
            <person name="Culley D."/>
            <person name="Daum C."/>
            <person name="Ezra D."/>
            <person name="Gonzalez J."/>
            <person name="Henrissat B."/>
            <person name="Kuo A."/>
            <person name="Liang C."/>
            <person name="Lipzen A."/>
            <person name="Lutzoni F."/>
            <person name="Magnuson J."/>
            <person name="Mondo S."/>
            <person name="Nolan M."/>
            <person name="Ohm R."/>
            <person name="Pangilinan J."/>
            <person name="Park H.-J."/>
            <person name="Ramirez L."/>
            <person name="Alfaro M."/>
            <person name="Sun H."/>
            <person name="Tritt A."/>
            <person name="Yoshinaga Y."/>
            <person name="Zwiers L.-H."/>
            <person name="Turgeon B."/>
            <person name="Goodwin S."/>
            <person name="Spatafora J."/>
            <person name="Crous P."/>
            <person name="Grigoriev I."/>
        </authorList>
    </citation>
    <scope>NUCLEOTIDE SEQUENCE</scope>
    <source>
        <strain evidence="4">CBS 116005</strain>
    </source>
</reference>
<dbReference type="Proteomes" id="UP000799436">
    <property type="component" value="Unassembled WGS sequence"/>
</dbReference>
<evidence type="ECO:0000256" key="2">
    <source>
        <dbReference type="ARBA" id="ARBA00023002"/>
    </source>
</evidence>
<protein>
    <recommendedName>
        <fullName evidence="6">Oxidase ustYa</fullName>
    </recommendedName>
</protein>
<evidence type="ECO:0000313" key="4">
    <source>
        <dbReference type="EMBL" id="KAF2772422.1"/>
    </source>
</evidence>
<name>A0A6G1LIM1_9PEZI</name>
<keyword evidence="2" id="KW-0560">Oxidoreductase</keyword>
<keyword evidence="5" id="KW-1185">Reference proteome</keyword>
<organism evidence="4 5">
    <name type="scientific">Teratosphaeria nubilosa</name>
    <dbReference type="NCBI Taxonomy" id="161662"/>
    <lineage>
        <taxon>Eukaryota</taxon>
        <taxon>Fungi</taxon>
        <taxon>Dikarya</taxon>
        <taxon>Ascomycota</taxon>
        <taxon>Pezizomycotina</taxon>
        <taxon>Dothideomycetes</taxon>
        <taxon>Dothideomycetidae</taxon>
        <taxon>Mycosphaerellales</taxon>
        <taxon>Teratosphaeriaceae</taxon>
        <taxon>Teratosphaeria</taxon>
    </lineage>
</organism>
<dbReference type="InterPro" id="IPR021765">
    <property type="entry name" value="UstYa-like"/>
</dbReference>
<accession>A0A6G1LIM1</accession>
<dbReference type="PANTHER" id="PTHR33365">
    <property type="entry name" value="YALI0B05434P"/>
    <property type="match status" value="1"/>
</dbReference>
<dbReference type="GO" id="GO:0016491">
    <property type="term" value="F:oxidoreductase activity"/>
    <property type="evidence" value="ECO:0007669"/>
    <property type="project" value="UniProtKB-KW"/>
</dbReference>
<evidence type="ECO:0000256" key="1">
    <source>
        <dbReference type="ARBA" id="ARBA00004685"/>
    </source>
</evidence>
<dbReference type="AlphaFoldDB" id="A0A6G1LIM1"/>
<evidence type="ECO:0000313" key="5">
    <source>
        <dbReference type="Proteomes" id="UP000799436"/>
    </source>
</evidence>
<sequence>MPTLEQLPVWLGGQSRRVYTSVMHDEQENDHLVHRELGQTEEDHQQLLDTIQRLKRWRTALWCLLTLTASVALLSMDSTYRTLHGHSELPRSPVPHMPKTLVTFNRNDSFAAPSSTPENDLAWSSISPPGDGFVLFPNRTRDAYNLPLGKPSPQGDLYDISLFHQLHCLISMREHVLMLQASVGRDNQAQVFEVLVKPREEHVWHCFDYLRQAVMCAGDMTVEWPRTEEDGRRFAVDGWGVTHQCADWNAILQWMGENSVTNYT</sequence>
<dbReference type="OrthoDB" id="3687641at2759"/>
<comment type="pathway">
    <text evidence="1">Mycotoxin biosynthesis.</text>
</comment>
<dbReference type="Pfam" id="PF11807">
    <property type="entry name" value="UstYa"/>
    <property type="match status" value="1"/>
</dbReference>
<evidence type="ECO:0000256" key="3">
    <source>
        <dbReference type="ARBA" id="ARBA00035112"/>
    </source>
</evidence>
<comment type="similarity">
    <text evidence="3">Belongs to the ustYa family.</text>
</comment>
<gene>
    <name evidence="4" type="ORF">EJ03DRAFT_348799</name>
</gene>
<dbReference type="GO" id="GO:0043386">
    <property type="term" value="P:mycotoxin biosynthetic process"/>
    <property type="evidence" value="ECO:0007669"/>
    <property type="project" value="InterPro"/>
</dbReference>
<evidence type="ECO:0008006" key="6">
    <source>
        <dbReference type="Google" id="ProtNLM"/>
    </source>
</evidence>
<dbReference type="EMBL" id="ML995815">
    <property type="protein sequence ID" value="KAF2772422.1"/>
    <property type="molecule type" value="Genomic_DNA"/>
</dbReference>
<proteinExistence type="inferred from homology"/>